<protein>
    <submittedName>
        <fullName evidence="1">SIMPL domain-containing protein</fullName>
    </submittedName>
</protein>
<dbReference type="Gene3D" id="3.30.110.170">
    <property type="entry name" value="Protein of unknown function (DUF541), domain 1"/>
    <property type="match status" value="1"/>
</dbReference>
<name>A0A2M9R708_9FLAO</name>
<dbReference type="EMBL" id="NIPO01000001">
    <property type="protein sequence ID" value="PJR04651.1"/>
    <property type="molecule type" value="Genomic_DNA"/>
</dbReference>
<evidence type="ECO:0000313" key="2">
    <source>
        <dbReference type="Proteomes" id="UP000231960"/>
    </source>
</evidence>
<dbReference type="Gene3D" id="3.30.70.2970">
    <property type="entry name" value="Protein of unknown function (DUF541), domain 2"/>
    <property type="match status" value="1"/>
</dbReference>
<dbReference type="RefSeq" id="WP_100678209.1">
    <property type="nucleotide sequence ID" value="NZ_NIPO01000001.1"/>
</dbReference>
<dbReference type="InterPro" id="IPR007497">
    <property type="entry name" value="SIMPL/DUF541"/>
</dbReference>
<dbReference type="PROSITE" id="PS00430">
    <property type="entry name" value="TONB_DEPENDENT_REC_1"/>
    <property type="match status" value="1"/>
</dbReference>
<dbReference type="InterPro" id="IPR016907">
    <property type="entry name" value="UCP029033"/>
</dbReference>
<dbReference type="Proteomes" id="UP000231960">
    <property type="component" value="Unassembled WGS sequence"/>
</dbReference>
<comment type="caution">
    <text evidence="1">The sequence shown here is derived from an EMBL/GenBank/DDBJ whole genome shotgun (WGS) entry which is preliminary data.</text>
</comment>
<keyword evidence="2" id="KW-1185">Reference proteome</keyword>
<reference evidence="1 2" key="1">
    <citation type="submission" date="2017-06" db="EMBL/GenBank/DDBJ databases">
        <title>Description of Avrilella dinanensis gen. nov. sp. nov.</title>
        <authorList>
            <person name="Leyer C."/>
            <person name="Sassi M."/>
            <person name="Minet J."/>
            <person name="Kayal S."/>
            <person name="Cattoir V."/>
        </authorList>
    </citation>
    <scope>NUCLEOTIDE SEQUENCE [LARGE SCALE GENOMIC DNA]</scope>
    <source>
        <strain evidence="1 2">UR159</strain>
    </source>
</reference>
<dbReference type="Pfam" id="PF04402">
    <property type="entry name" value="SIMPL"/>
    <property type="match status" value="1"/>
</dbReference>
<dbReference type="OrthoDB" id="9785289at2"/>
<organism evidence="1 2">
    <name type="scientific">Avrilella dinanensis</name>
    <dbReference type="NCBI Taxonomy" id="2008672"/>
    <lineage>
        <taxon>Bacteria</taxon>
        <taxon>Pseudomonadati</taxon>
        <taxon>Bacteroidota</taxon>
        <taxon>Flavobacteriia</taxon>
        <taxon>Flavobacteriales</taxon>
        <taxon>Flavobacteriaceae</taxon>
        <taxon>Avrilella</taxon>
    </lineage>
</organism>
<gene>
    <name evidence="1" type="ORF">CDL10_08955</name>
</gene>
<dbReference type="AlphaFoldDB" id="A0A2M9R708"/>
<proteinExistence type="predicted"/>
<evidence type="ECO:0000313" key="1">
    <source>
        <dbReference type="EMBL" id="PJR04651.1"/>
    </source>
</evidence>
<accession>A0A2M9R708</accession>
<dbReference type="PANTHER" id="PTHR34387">
    <property type="entry name" value="SLR1258 PROTEIN"/>
    <property type="match status" value="1"/>
</dbReference>
<dbReference type="PIRSF" id="PIRSF029033">
    <property type="entry name" value="UCP029033"/>
    <property type="match status" value="1"/>
</dbReference>
<dbReference type="InterPro" id="IPR052022">
    <property type="entry name" value="26kDa_periplasmic_antigen"/>
</dbReference>
<dbReference type="InterPro" id="IPR010916">
    <property type="entry name" value="TonB_box_CS"/>
</dbReference>
<dbReference type="GO" id="GO:0006974">
    <property type="term" value="P:DNA damage response"/>
    <property type="evidence" value="ECO:0007669"/>
    <property type="project" value="TreeGrafter"/>
</dbReference>
<sequence length="243" mass="27267">MKNYITAIIIGISLVVSTALLTNAFKNRHTSEETISVTGSGSTDFVSDLVVWKSSFSKVSHDMKTAYASLESDRNSLKDYLKSKGINEDEIVFSSVNISKNYDNTYDQNYNLRSQVFTGYTLRQNVQIESKEVEKVESISREVSELINLGIELDSYSPEYYYTKLAELKLRMIAEATQDAKARAEQIAENAGARLGDLKKSEMGVFQIIAQNSSEEYSWGGSFNTSSKNKTATITMKLIYKIK</sequence>
<dbReference type="PANTHER" id="PTHR34387:SF2">
    <property type="entry name" value="SLR1258 PROTEIN"/>
    <property type="match status" value="1"/>
</dbReference>